<dbReference type="AlphaFoldDB" id="A0AAN7PR72"/>
<dbReference type="Gene3D" id="3.30.70.1820">
    <property type="entry name" value="L1 transposable element, RRM domain"/>
    <property type="match status" value="1"/>
</dbReference>
<sequence length="169" mass="19727">MSKTRSTATCPNDDMDNMTTKTIETILNNLTFIEQLANKIAEQLKETAAAIDNLEQYGRRRNLRIFGVPENKNKSVEDTVIEVFKYKLNIALPNYSIDVVHRLPSKEGKRSSIMVRFTQMSMLNLIYNNKTKLKGTNIVIKEDLTKKRTMLMKEALVYWVLETYEREWK</sequence>
<name>A0AAN7PR72_9COLE</name>
<evidence type="ECO:0000313" key="2">
    <source>
        <dbReference type="Proteomes" id="UP001353858"/>
    </source>
</evidence>
<reference evidence="2" key="1">
    <citation type="submission" date="2023-01" db="EMBL/GenBank/DDBJ databases">
        <title>Key to firefly adult light organ development and bioluminescence: homeobox transcription factors regulate luciferase expression and transportation to peroxisome.</title>
        <authorList>
            <person name="Fu X."/>
        </authorList>
    </citation>
    <scope>NUCLEOTIDE SEQUENCE [LARGE SCALE GENOMIC DNA]</scope>
</reference>
<dbReference type="PANTHER" id="PTHR11505">
    <property type="entry name" value="L1 TRANSPOSABLE ELEMENT-RELATED"/>
    <property type="match status" value="1"/>
</dbReference>
<accession>A0AAN7PR72</accession>
<dbReference type="EMBL" id="JARPUR010000001">
    <property type="protein sequence ID" value="KAK4887256.1"/>
    <property type="molecule type" value="Genomic_DNA"/>
</dbReference>
<evidence type="ECO:0000313" key="1">
    <source>
        <dbReference type="EMBL" id="KAK4887256.1"/>
    </source>
</evidence>
<organism evidence="1 2">
    <name type="scientific">Aquatica leii</name>
    <dbReference type="NCBI Taxonomy" id="1421715"/>
    <lineage>
        <taxon>Eukaryota</taxon>
        <taxon>Metazoa</taxon>
        <taxon>Ecdysozoa</taxon>
        <taxon>Arthropoda</taxon>
        <taxon>Hexapoda</taxon>
        <taxon>Insecta</taxon>
        <taxon>Pterygota</taxon>
        <taxon>Neoptera</taxon>
        <taxon>Endopterygota</taxon>
        <taxon>Coleoptera</taxon>
        <taxon>Polyphaga</taxon>
        <taxon>Elateriformia</taxon>
        <taxon>Elateroidea</taxon>
        <taxon>Lampyridae</taxon>
        <taxon>Luciolinae</taxon>
        <taxon>Aquatica</taxon>
    </lineage>
</organism>
<protein>
    <recommendedName>
        <fullName evidence="3">Transposase</fullName>
    </recommendedName>
</protein>
<dbReference type="InterPro" id="IPR004244">
    <property type="entry name" value="Transposase_22"/>
</dbReference>
<gene>
    <name evidence="1" type="ORF">RN001_003527</name>
</gene>
<comment type="caution">
    <text evidence="1">The sequence shown here is derived from an EMBL/GenBank/DDBJ whole genome shotgun (WGS) entry which is preliminary data.</text>
</comment>
<dbReference type="Proteomes" id="UP001353858">
    <property type="component" value="Unassembled WGS sequence"/>
</dbReference>
<evidence type="ECO:0008006" key="3">
    <source>
        <dbReference type="Google" id="ProtNLM"/>
    </source>
</evidence>
<proteinExistence type="predicted"/>
<keyword evidence="2" id="KW-1185">Reference proteome</keyword>